<evidence type="ECO:0000313" key="1">
    <source>
        <dbReference type="EMBL" id="KXB65970.1"/>
    </source>
</evidence>
<reference evidence="2" key="1">
    <citation type="submission" date="2016-01" db="EMBL/GenBank/DDBJ databases">
        <authorList>
            <person name="Mitreva M."/>
            <person name="Pepin K.H."/>
            <person name="Mihindukulasuriya K.A."/>
            <person name="Fulton R."/>
            <person name="Fronick C."/>
            <person name="O'Laughlin M."/>
            <person name="Miner T."/>
            <person name="Herter B."/>
            <person name="Rosa B.A."/>
            <person name="Cordes M."/>
            <person name="Tomlinson C."/>
            <person name="Wollam A."/>
            <person name="Palsikar V.B."/>
            <person name="Mardis E.R."/>
            <person name="Wilson R.K."/>
        </authorList>
    </citation>
    <scope>NUCLEOTIDE SEQUENCE [LARGE SCALE GENOMIC DNA]</scope>
    <source>
        <strain evidence="2">DNF00729</strain>
    </source>
</reference>
<proteinExistence type="predicted"/>
<comment type="caution">
    <text evidence="1">The sequence shown here is derived from an EMBL/GenBank/DDBJ whole genome shotgun (WGS) entry which is preliminary data.</text>
</comment>
<dbReference type="PATRIC" id="fig|755172.3.peg.1142"/>
<organism evidence="1 2">
    <name type="scientific">Aedoeadaptatus coxii</name>
    <dbReference type="NCBI Taxonomy" id="755172"/>
    <lineage>
        <taxon>Bacteria</taxon>
        <taxon>Bacillati</taxon>
        <taxon>Bacillota</taxon>
        <taxon>Tissierellia</taxon>
        <taxon>Tissierellales</taxon>
        <taxon>Peptoniphilaceae</taxon>
        <taxon>Aedoeadaptatus</taxon>
    </lineage>
</organism>
<dbReference type="AlphaFoldDB" id="A0A134AEJ4"/>
<evidence type="ECO:0000313" key="2">
    <source>
        <dbReference type="Proteomes" id="UP000070442"/>
    </source>
</evidence>
<name>A0A134AEJ4_9FIRM</name>
<keyword evidence="2" id="KW-1185">Reference proteome</keyword>
<dbReference type="Proteomes" id="UP000070442">
    <property type="component" value="Unassembled WGS sequence"/>
</dbReference>
<gene>
    <name evidence="1" type="ORF">HMPREF1863_01181</name>
</gene>
<dbReference type="RefSeq" id="WP_068368263.1">
    <property type="nucleotide sequence ID" value="NZ_KQ960178.1"/>
</dbReference>
<dbReference type="EMBL" id="LSDG01000036">
    <property type="protein sequence ID" value="KXB65970.1"/>
    <property type="molecule type" value="Genomic_DNA"/>
</dbReference>
<sequence>MEKIKRFPKTAVKIIERKVFIFSRFHILKKRPWTKNGLNGDNIFFAGKEFMTCREFFQVIFHRKFYENKGKELLWNRSPWRIIEVNRGVV</sequence>
<protein>
    <submittedName>
        <fullName evidence="1">Uncharacterized protein</fullName>
    </submittedName>
</protein>
<accession>A0A134AEJ4</accession>
<dbReference type="STRING" id="755172.HMPREF1863_01181"/>